<name>A0A2X2YV66_9ACTO</name>
<dbReference type="NCBIfam" id="NF040712">
    <property type="entry name" value="SepH"/>
    <property type="match status" value="1"/>
</dbReference>
<reference evidence="3 6" key="2">
    <citation type="submission" date="2020-04" db="EMBL/GenBank/DDBJ databases">
        <title>Antimicrobial susceptibility and clonality of vaginal-derived multi-drug resistant Mobiluncus isolates in China.</title>
        <authorList>
            <person name="Zhang X."/>
        </authorList>
    </citation>
    <scope>NUCLEOTIDE SEQUENCE [LARGE SCALE GENOMIC DNA]</scope>
    <source>
        <strain evidence="3 6">19</strain>
    </source>
</reference>
<reference evidence="4 5" key="1">
    <citation type="submission" date="2018-06" db="EMBL/GenBank/DDBJ databases">
        <authorList>
            <consortium name="Pathogen Informatics"/>
            <person name="Doyle S."/>
        </authorList>
    </citation>
    <scope>NUCLEOTIDE SEQUENCE [LARGE SCALE GENOMIC DNA]</scope>
    <source>
        <strain evidence="4 5">NCTC11820</strain>
    </source>
</reference>
<dbReference type="AlphaFoldDB" id="A0A2X2YV66"/>
<feature type="region of interest" description="Disordered" evidence="1">
    <location>
        <begin position="270"/>
        <end position="289"/>
    </location>
</feature>
<evidence type="ECO:0000256" key="1">
    <source>
        <dbReference type="SAM" id="MobiDB-lite"/>
    </source>
</evidence>
<dbReference type="InterPro" id="IPR021421">
    <property type="entry name" value="DUF3071"/>
</dbReference>
<protein>
    <submittedName>
        <fullName evidence="3">DUF3071 domain-containing protein</fullName>
    </submittedName>
    <submittedName>
        <fullName evidence="4">Protein of uncharacterized function (DUF3071)</fullName>
    </submittedName>
</protein>
<gene>
    <name evidence="3" type="ORF">HHJ67_04420</name>
    <name evidence="4" type="ORF">NCTC11820_00809</name>
</gene>
<dbReference type="RefSeq" id="WP_004006714.1">
    <property type="nucleotide sequence ID" value="NZ_CP068112.1"/>
</dbReference>
<feature type="compositionally biased region" description="Low complexity" evidence="1">
    <location>
        <begin position="270"/>
        <end position="284"/>
    </location>
</feature>
<feature type="region of interest" description="Disordered" evidence="1">
    <location>
        <begin position="189"/>
        <end position="230"/>
    </location>
</feature>
<dbReference type="Pfam" id="PF11268">
    <property type="entry name" value="DUF3071"/>
    <property type="match status" value="1"/>
</dbReference>
<evidence type="ECO:0000259" key="2">
    <source>
        <dbReference type="Pfam" id="PF11268"/>
    </source>
</evidence>
<evidence type="ECO:0000313" key="6">
    <source>
        <dbReference type="Proteomes" id="UP000553981"/>
    </source>
</evidence>
<feature type="domain" description="DUF3071" evidence="2">
    <location>
        <begin position="1"/>
        <end position="167"/>
    </location>
</feature>
<dbReference type="GeneID" id="55565882"/>
<proteinExistence type="predicted"/>
<evidence type="ECO:0000313" key="5">
    <source>
        <dbReference type="Proteomes" id="UP000250245"/>
    </source>
</evidence>
<feature type="compositionally biased region" description="Low complexity" evidence="1">
    <location>
        <begin position="302"/>
        <end position="311"/>
    </location>
</feature>
<evidence type="ECO:0000313" key="4">
    <source>
        <dbReference type="EMBL" id="SQB64465.1"/>
    </source>
</evidence>
<dbReference type="OMA" id="HSASWTY"/>
<feature type="region of interest" description="Disordered" evidence="1">
    <location>
        <begin position="298"/>
        <end position="361"/>
    </location>
</feature>
<sequence>MRSLSLLGIHTDGEHLVLVDTEGERFLLPLDEELRSIVRQQRRKVVAALSASNTQDLRPKDIQTLIRGGASAQEVATSAGMDLAQVKRYEAPVLAERIYTARQAQETRVSPDKDAPALGELVIDRLATRGVSPTSLIWDATRQPGENWLVHLEFVQDAKALEANWDFDHENRTLTALDEQARWLTETATPAGSDTLLSRGHFRFGSAPETEVSPSPTTKPIPEQSPETSATEALLEELNAARGTRLSVVTGDEEDDVSAMEAAIASGFAPDAETAPPAAPTPDAVSPLPDADVLSLEAAKRQSPPAAQSPALPTDSGVLPGMEDLQPNPAQPAADTGRHTTRRGRAAMPSWDEILFGSKAD</sequence>
<dbReference type="InterPro" id="IPR047682">
    <property type="entry name" value="SepH-like"/>
</dbReference>
<dbReference type="EMBL" id="JABCUI010000001">
    <property type="protein sequence ID" value="NMW86995.1"/>
    <property type="molecule type" value="Genomic_DNA"/>
</dbReference>
<dbReference type="Proteomes" id="UP000553981">
    <property type="component" value="Unassembled WGS sequence"/>
</dbReference>
<dbReference type="EMBL" id="UASJ01000001">
    <property type="protein sequence ID" value="SQB64465.1"/>
    <property type="molecule type" value="Genomic_DNA"/>
</dbReference>
<organism evidence="4 5">
    <name type="scientific">Mobiluncus curtisii</name>
    <dbReference type="NCBI Taxonomy" id="2051"/>
    <lineage>
        <taxon>Bacteria</taxon>
        <taxon>Bacillati</taxon>
        <taxon>Actinomycetota</taxon>
        <taxon>Actinomycetes</taxon>
        <taxon>Actinomycetales</taxon>
        <taxon>Actinomycetaceae</taxon>
        <taxon>Mobiluncus</taxon>
    </lineage>
</organism>
<accession>A0A2X2YV66</accession>
<dbReference type="Proteomes" id="UP000250245">
    <property type="component" value="Unassembled WGS sequence"/>
</dbReference>
<evidence type="ECO:0000313" key="3">
    <source>
        <dbReference type="EMBL" id="NMW86995.1"/>
    </source>
</evidence>